<name>A0ABU4QMN2_9ENTR</name>
<evidence type="ECO:0000313" key="2">
    <source>
        <dbReference type="Proteomes" id="UP001275664"/>
    </source>
</evidence>
<dbReference type="Proteomes" id="UP001275664">
    <property type="component" value="Unassembled WGS sequence"/>
</dbReference>
<dbReference type="EMBL" id="JAWXRD010000003">
    <property type="protein sequence ID" value="MDX6039419.1"/>
    <property type="molecule type" value="Genomic_DNA"/>
</dbReference>
<comment type="caution">
    <text evidence="1">The sequence shown here is derived from an EMBL/GenBank/DDBJ whole genome shotgun (WGS) entry which is preliminary data.</text>
</comment>
<reference evidence="1 2" key="1">
    <citation type="submission" date="2023-11" db="EMBL/GenBank/DDBJ databases">
        <title>Scandinavium wanjuensis sp. nov., isolated from lettuce South Korea.</title>
        <authorList>
            <person name="Park J."/>
            <person name="Park S."/>
            <person name="Oh K.K."/>
            <person name="Cho G.S."/>
            <person name="Franz C.M.A.P."/>
        </authorList>
    </citation>
    <scope>NUCLEOTIDE SEQUENCE [LARGE SCALE GENOMIC DNA]</scope>
    <source>
        <strain evidence="1 2">V105_6</strain>
    </source>
</reference>
<dbReference type="RefSeq" id="WP_319785503.1">
    <property type="nucleotide sequence ID" value="NZ_JAWXRD010000003.1"/>
</dbReference>
<sequence>MSEKTELEIAKLKLNSKDPVEREKAQQTVNQLREKDIASDHDQCFSKLQRLDVESIAQEASILTSNSIT</sequence>
<evidence type="ECO:0000313" key="1">
    <source>
        <dbReference type="EMBL" id="MDX6039419.1"/>
    </source>
</evidence>
<proteinExistence type="predicted"/>
<accession>A0ABU4QMN2</accession>
<protein>
    <submittedName>
        <fullName evidence="1">Uncharacterized protein</fullName>
    </submittedName>
</protein>
<keyword evidence="2" id="KW-1185">Reference proteome</keyword>
<gene>
    <name evidence="1" type="ORF">SIK69_04320</name>
</gene>
<organism evidence="1 2">
    <name type="scientific">Scandinavium lactucae</name>
    <dbReference type="NCBI Taxonomy" id="3095028"/>
    <lineage>
        <taxon>Bacteria</taxon>
        <taxon>Pseudomonadati</taxon>
        <taxon>Pseudomonadota</taxon>
        <taxon>Gammaproteobacteria</taxon>
        <taxon>Enterobacterales</taxon>
        <taxon>Enterobacteriaceae</taxon>
        <taxon>Scandinavium</taxon>
    </lineage>
</organism>